<dbReference type="InterPro" id="IPR028081">
    <property type="entry name" value="Leu-bd"/>
</dbReference>
<dbReference type="OrthoDB" id="9783240at2"/>
<feature type="chain" id="PRO_5007524673" evidence="3">
    <location>
        <begin position="27"/>
        <end position="384"/>
    </location>
</feature>
<dbReference type="InterPro" id="IPR028082">
    <property type="entry name" value="Peripla_BP_I"/>
</dbReference>
<dbReference type="AlphaFoldDB" id="A0A146GAN8"/>
<keyword evidence="6" id="KW-1185">Reference proteome</keyword>
<organism evidence="5 6">
    <name type="scientific">Terrimicrobium sacchariphilum</name>
    <dbReference type="NCBI Taxonomy" id="690879"/>
    <lineage>
        <taxon>Bacteria</taxon>
        <taxon>Pseudomonadati</taxon>
        <taxon>Verrucomicrobiota</taxon>
        <taxon>Terrimicrobiia</taxon>
        <taxon>Terrimicrobiales</taxon>
        <taxon>Terrimicrobiaceae</taxon>
        <taxon>Terrimicrobium</taxon>
    </lineage>
</organism>
<evidence type="ECO:0000256" key="3">
    <source>
        <dbReference type="SAM" id="SignalP"/>
    </source>
</evidence>
<feature type="domain" description="Leucine-binding protein" evidence="4">
    <location>
        <begin position="27"/>
        <end position="374"/>
    </location>
</feature>
<dbReference type="FunCoup" id="A0A146GAN8">
    <property type="interactions" value="262"/>
</dbReference>
<evidence type="ECO:0000259" key="4">
    <source>
        <dbReference type="Pfam" id="PF13458"/>
    </source>
</evidence>
<evidence type="ECO:0000313" key="6">
    <source>
        <dbReference type="Proteomes" id="UP000076023"/>
    </source>
</evidence>
<evidence type="ECO:0000256" key="1">
    <source>
        <dbReference type="ARBA" id="ARBA00010062"/>
    </source>
</evidence>
<name>A0A146GAN8_TERSA</name>
<feature type="signal peptide" evidence="3">
    <location>
        <begin position="1"/>
        <end position="26"/>
    </location>
</feature>
<evidence type="ECO:0000313" key="5">
    <source>
        <dbReference type="EMBL" id="GAT34481.1"/>
    </source>
</evidence>
<dbReference type="Pfam" id="PF13458">
    <property type="entry name" value="Peripla_BP_6"/>
    <property type="match status" value="1"/>
</dbReference>
<dbReference type="PROSITE" id="PS51257">
    <property type="entry name" value="PROKAR_LIPOPROTEIN"/>
    <property type="match status" value="1"/>
</dbReference>
<dbReference type="SUPFAM" id="SSF53822">
    <property type="entry name" value="Periplasmic binding protein-like I"/>
    <property type="match status" value="1"/>
</dbReference>
<dbReference type="CDD" id="cd06347">
    <property type="entry name" value="PBP1_ABC_LivK_ligand_binding-like"/>
    <property type="match status" value="1"/>
</dbReference>
<keyword evidence="2 3" id="KW-0732">Signal</keyword>
<dbReference type="PANTHER" id="PTHR30483:SF6">
    <property type="entry name" value="PERIPLASMIC BINDING PROTEIN OF ABC TRANSPORTER FOR NATURAL AMINO ACIDS"/>
    <property type="match status" value="1"/>
</dbReference>
<dbReference type="Gene3D" id="3.40.50.2300">
    <property type="match status" value="2"/>
</dbReference>
<evidence type="ECO:0000256" key="2">
    <source>
        <dbReference type="ARBA" id="ARBA00022729"/>
    </source>
</evidence>
<accession>A0A146GAN8</accession>
<dbReference type="EMBL" id="BDCO01000002">
    <property type="protein sequence ID" value="GAT34481.1"/>
    <property type="molecule type" value="Genomic_DNA"/>
</dbReference>
<comment type="similarity">
    <text evidence="1">Belongs to the leucine-binding protein family.</text>
</comment>
<sequence>MKILRFAGIVPLIGLLAGCGSGAPSAKIGLNVELTGEMPAVGASAKNAAELFISQQNAAGGIPIGDQKVPLELVIGDNAAKADQAASVANKLIAQDNVIAMVGPDASACAIPASEIAEALKCPMISPWSTNPKTTVDVTTGKPKEYVFRACFTDTFQARVLAKFVLNNLKKTTAAALYDVASEAPNGQANLFRETFETNGGKMVAFETYTTGDRDFSAQLTKIKAANPEVIFLPCYYNDVPLIVQQARRLGITADFVGSDTWSTPEIIKLGGDEINGSYFCNHYSTQIATDVAQKFMTDYKAKYGQDPDDIAALTYDSFGILTEAIKAAGKLDRQAVRDALAKISAYNGVTGSFKFEGTGDPMKSAVILQIKDGKFVWVANATP</sequence>
<reference evidence="6" key="1">
    <citation type="journal article" date="2017" name="Genome Announc.">
        <title>Draft Genome Sequence of Terrimicrobium sacchariphilum NM-5T, a Facultative Anaerobic Soil Bacterium of the Class Spartobacteria.</title>
        <authorList>
            <person name="Qiu Y.L."/>
            <person name="Tourlousse D.M."/>
            <person name="Matsuura N."/>
            <person name="Ohashi A."/>
            <person name="Sekiguchi Y."/>
        </authorList>
    </citation>
    <scope>NUCLEOTIDE SEQUENCE [LARGE SCALE GENOMIC DNA]</scope>
    <source>
        <strain evidence="6">NM-5</strain>
    </source>
</reference>
<dbReference type="InParanoid" id="A0A146GAN8"/>
<dbReference type="InterPro" id="IPR051010">
    <property type="entry name" value="BCAA_transport"/>
</dbReference>
<dbReference type="PANTHER" id="PTHR30483">
    <property type="entry name" value="LEUCINE-SPECIFIC-BINDING PROTEIN"/>
    <property type="match status" value="1"/>
</dbReference>
<gene>
    <name evidence="5" type="ORF">TSACC_22906</name>
</gene>
<proteinExistence type="inferred from homology"/>
<comment type="caution">
    <text evidence="5">The sequence shown here is derived from an EMBL/GenBank/DDBJ whole genome shotgun (WGS) entry which is preliminary data.</text>
</comment>
<dbReference type="RefSeq" id="WP_084400517.1">
    <property type="nucleotide sequence ID" value="NZ_BDCO01000002.1"/>
</dbReference>
<dbReference type="Proteomes" id="UP000076023">
    <property type="component" value="Unassembled WGS sequence"/>
</dbReference>
<protein>
    <submittedName>
        <fullName evidence="5">Branched-chain amino acid transport system substrate-binding protein</fullName>
    </submittedName>
</protein>
<dbReference type="STRING" id="690879.TSACC_22906"/>